<name>A0AAD7I9J9_9AGAR</name>
<evidence type="ECO:0000313" key="1">
    <source>
        <dbReference type="EMBL" id="KAJ7737804.1"/>
    </source>
</evidence>
<gene>
    <name evidence="1" type="ORF">DFH07DRAFT_985376</name>
</gene>
<accession>A0AAD7I9J9</accession>
<reference evidence="1" key="1">
    <citation type="submission" date="2023-03" db="EMBL/GenBank/DDBJ databases">
        <title>Massive genome expansion in bonnet fungi (Mycena s.s.) driven by repeated elements and novel gene families across ecological guilds.</title>
        <authorList>
            <consortium name="Lawrence Berkeley National Laboratory"/>
            <person name="Harder C.B."/>
            <person name="Miyauchi S."/>
            <person name="Viragh M."/>
            <person name="Kuo A."/>
            <person name="Thoen E."/>
            <person name="Andreopoulos B."/>
            <person name="Lu D."/>
            <person name="Skrede I."/>
            <person name="Drula E."/>
            <person name="Henrissat B."/>
            <person name="Morin E."/>
            <person name="Kohler A."/>
            <person name="Barry K."/>
            <person name="LaButti K."/>
            <person name="Morin E."/>
            <person name="Salamov A."/>
            <person name="Lipzen A."/>
            <person name="Mereny Z."/>
            <person name="Hegedus B."/>
            <person name="Baldrian P."/>
            <person name="Stursova M."/>
            <person name="Weitz H."/>
            <person name="Taylor A."/>
            <person name="Grigoriev I.V."/>
            <person name="Nagy L.G."/>
            <person name="Martin F."/>
            <person name="Kauserud H."/>
        </authorList>
    </citation>
    <scope>NUCLEOTIDE SEQUENCE</scope>
    <source>
        <strain evidence="1">CBHHK188m</strain>
    </source>
</reference>
<protein>
    <submittedName>
        <fullName evidence="1">Uncharacterized protein</fullName>
    </submittedName>
</protein>
<comment type="caution">
    <text evidence="1">The sequence shown here is derived from an EMBL/GenBank/DDBJ whole genome shotgun (WGS) entry which is preliminary data.</text>
</comment>
<dbReference type="Proteomes" id="UP001215280">
    <property type="component" value="Unassembled WGS sequence"/>
</dbReference>
<proteinExistence type="predicted"/>
<organism evidence="1 2">
    <name type="scientific">Mycena maculata</name>
    <dbReference type="NCBI Taxonomy" id="230809"/>
    <lineage>
        <taxon>Eukaryota</taxon>
        <taxon>Fungi</taxon>
        <taxon>Dikarya</taxon>
        <taxon>Basidiomycota</taxon>
        <taxon>Agaricomycotina</taxon>
        <taxon>Agaricomycetes</taxon>
        <taxon>Agaricomycetidae</taxon>
        <taxon>Agaricales</taxon>
        <taxon>Marasmiineae</taxon>
        <taxon>Mycenaceae</taxon>
        <taxon>Mycena</taxon>
    </lineage>
</organism>
<dbReference type="AlphaFoldDB" id="A0AAD7I9J9"/>
<dbReference type="PROSITE" id="PS51257">
    <property type="entry name" value="PROKAR_LIPOPROTEIN"/>
    <property type="match status" value="1"/>
</dbReference>
<keyword evidence="2" id="KW-1185">Reference proteome</keyword>
<evidence type="ECO:0000313" key="2">
    <source>
        <dbReference type="Proteomes" id="UP001215280"/>
    </source>
</evidence>
<dbReference type="EMBL" id="JARJLG010000141">
    <property type="protein sequence ID" value="KAJ7737804.1"/>
    <property type="molecule type" value="Genomic_DNA"/>
</dbReference>
<sequence length="378" mass="42730">MADSSKHFASPPCYVWSCLALGCQRHENIKHLKSYDSFAEGGPQRDVKTLGFGVVDGTTRPSSAVAPVPLVMSLLPHWSAKSRSEVEVVREEPVLWPQSHSGARIAFWHQACHYAARSTSGGMARLFVLTKIPKRAETRGELRKLISCARSNDLLPLDASRQMFVPEAKTEARACLLNPSPTVPLLTSDFCRRFTRFLSTVPQTSTSAQPADKKKPRRERERFAELYRTKLHLHPFSCDWEKWRHQLFLDVHPTWYGLTMMEFFVKRVAKVAGTIRPLAFLPGVDPCVAFEAASKYYYLNTASDYLERFGGNFDSHDDFLAAFTRYPPIKGAVHQFPNDTEELYAAVWKEQDRRAAKAAKTLSSTQVVHFSSLYPVSV</sequence>